<evidence type="ECO:0000256" key="12">
    <source>
        <dbReference type="ARBA" id="ARBA00053390"/>
    </source>
</evidence>
<dbReference type="GO" id="GO:0046930">
    <property type="term" value="C:pore complex"/>
    <property type="evidence" value="ECO:0007669"/>
    <property type="project" value="UniProtKB-KW"/>
</dbReference>
<reference evidence="14 16" key="3">
    <citation type="journal article" date="2018" name="Nat. Commun.">
        <title>Genomic insights into multidrug-resistance, mating and virulence in Candida auris and related emerging species.</title>
        <authorList>
            <person name="Munoz J.F."/>
            <person name="Gade L."/>
            <person name="Chow N.A."/>
            <person name="Loparev V.N."/>
            <person name="Juieng P."/>
            <person name="Berkow E.L."/>
            <person name="Farrer R.A."/>
            <person name="Litvintseva A.P."/>
            <person name="Cuomo C.A."/>
        </authorList>
    </citation>
    <scope>GENOME REANNOTATION</scope>
    <source>
        <strain evidence="14 16">B8441</strain>
    </source>
</reference>
<dbReference type="VEuPathDB" id="FungiDB:CJJ09_004439"/>
<dbReference type="VEuPathDB" id="FungiDB:QG37_01023"/>
<dbReference type="GO" id="GO:0006811">
    <property type="term" value="P:monoatomic ion transport"/>
    <property type="evidence" value="ECO:0007669"/>
    <property type="project" value="UniProtKB-KW"/>
</dbReference>
<evidence type="ECO:0000313" key="15">
    <source>
        <dbReference type="EMBL" id="PIS48242.1"/>
    </source>
</evidence>
<keyword evidence="4" id="KW-1134">Transmembrane beta strand</keyword>
<evidence type="ECO:0000256" key="1">
    <source>
        <dbReference type="ARBA" id="ARBA00004374"/>
    </source>
</evidence>
<keyword evidence="10" id="KW-0496">Mitochondrion</keyword>
<evidence type="ECO:0000256" key="9">
    <source>
        <dbReference type="ARBA" id="ARBA00023114"/>
    </source>
</evidence>
<sequence length="383" mass="41614">MSNQQPAQPLADIAKMSVPTLPSSAPELPKQNGFWSSNPVFSYLNDVYTNISQHRQSLGLTNPGTVENLTKEVNRDVFLNQHFFQGLRADLNKSFSFDPAFQTSHAFSIGGDLPPYAFSALYARENMFAQGNIDNQLSVSGKINYGWDEHNVSKVTLQIAHGQPTMCQWEQDYNANDFSINVKALNPSYLSGAFTGVAIASLLQSLSSKLAVGVEATFSRQNETLPPDSAISYFARYNAGNWIATAQVQGQGALVGTFWRKVSENVQAGLETQIAAGMRPVSTPLGAQLEPVVEGVTTIGAKYEYRTAVFRGQMDTTGKTSVFLEKKVMPMLSVMFSGEIDHFKQSSKVGVGLQVETAGSEQIFLMQNGMVDANGNPIPGATL</sequence>
<dbReference type="GO" id="GO:0008320">
    <property type="term" value="F:protein transmembrane transporter activity"/>
    <property type="evidence" value="ECO:0007669"/>
    <property type="project" value="InterPro"/>
</dbReference>
<evidence type="ECO:0000256" key="8">
    <source>
        <dbReference type="ARBA" id="ARBA00023065"/>
    </source>
</evidence>
<name>A0A2H0ZE14_CANAR</name>
<comment type="function">
    <text evidence="12">Channel-forming protein essential for import of protein precursors into mitochondria.</text>
</comment>
<dbReference type="FunFam" id="2.40.160.10:FF:000009">
    <property type="entry name" value="Mitochondrial import receptor subunit TOM40"/>
    <property type="match status" value="1"/>
</dbReference>
<dbReference type="VEuPathDB" id="FungiDB:CJJ07_003255"/>
<keyword evidence="9" id="KW-0626">Porin</keyword>
<dbReference type="AlphaFoldDB" id="A0A2H0ZE14"/>
<evidence type="ECO:0000313" key="16">
    <source>
        <dbReference type="Proteomes" id="UP000230249"/>
    </source>
</evidence>
<keyword evidence="16" id="KW-1185">Reference proteome</keyword>
<comment type="subcellular location">
    <subcellularLocation>
        <location evidence="1">Mitochondrion outer membrane</location>
        <topology evidence="1">Multi-pass membrane protein</topology>
    </subcellularLocation>
</comment>
<dbReference type="InterPro" id="IPR023614">
    <property type="entry name" value="Porin_dom_sf"/>
</dbReference>
<keyword evidence="7" id="KW-0653">Protein transport</keyword>
<dbReference type="GO" id="GO:0015288">
    <property type="term" value="F:porin activity"/>
    <property type="evidence" value="ECO:0007669"/>
    <property type="project" value="UniProtKB-KW"/>
</dbReference>
<dbReference type="VEuPathDB" id="FungiDB:CJI96_0003717"/>
<dbReference type="InterPro" id="IPR027246">
    <property type="entry name" value="Porin_Euk/Tom40"/>
</dbReference>
<dbReference type="GO" id="GO:0030150">
    <property type="term" value="P:protein import into mitochondrial matrix"/>
    <property type="evidence" value="ECO:0007669"/>
    <property type="project" value="InterPro"/>
</dbReference>
<protein>
    <recommendedName>
        <fullName evidence="13">Translocase of outer membrane 40 kDa subunit</fullName>
    </recommendedName>
</protein>
<keyword evidence="6" id="KW-1000">Mitochondrion outer membrane</keyword>
<proteinExistence type="inferred from homology"/>
<evidence type="ECO:0000256" key="10">
    <source>
        <dbReference type="ARBA" id="ARBA00023128"/>
    </source>
</evidence>
<dbReference type="GO" id="GO:0005741">
    <property type="term" value="C:mitochondrial outer membrane"/>
    <property type="evidence" value="ECO:0007669"/>
    <property type="project" value="UniProtKB-SubCell"/>
</dbReference>
<dbReference type="VEuPathDB" id="FungiDB:CJI97_005011"/>
<evidence type="ECO:0000256" key="3">
    <source>
        <dbReference type="ARBA" id="ARBA00022448"/>
    </source>
</evidence>
<dbReference type="STRING" id="498019.A0A2H0ZE14"/>
<evidence type="ECO:0000256" key="5">
    <source>
        <dbReference type="ARBA" id="ARBA00022692"/>
    </source>
</evidence>
<dbReference type="EMBL" id="PEKT03000004">
    <property type="protein sequence ID" value="KAK8439334.1"/>
    <property type="molecule type" value="Genomic_DNA"/>
</dbReference>
<dbReference type="OMA" id="TRFNYRW"/>
<keyword evidence="5" id="KW-0812">Transmembrane</keyword>
<organism evidence="15">
    <name type="scientific">Candidozyma auris</name>
    <name type="common">Yeast</name>
    <name type="synonym">Candida auris</name>
    <dbReference type="NCBI Taxonomy" id="498019"/>
    <lineage>
        <taxon>Eukaryota</taxon>
        <taxon>Fungi</taxon>
        <taxon>Dikarya</taxon>
        <taxon>Ascomycota</taxon>
        <taxon>Saccharomycotina</taxon>
        <taxon>Pichiomycetes</taxon>
        <taxon>Metschnikowiaceae</taxon>
        <taxon>Candidozyma</taxon>
    </lineage>
</organism>
<evidence type="ECO:0000313" key="14">
    <source>
        <dbReference type="EMBL" id="KAK8439334.1"/>
    </source>
</evidence>
<keyword evidence="8" id="KW-0406">Ion transport</keyword>
<accession>A0A2H0ZE14</accession>
<dbReference type="CDD" id="cd07305">
    <property type="entry name" value="Porin3_Tom40"/>
    <property type="match status" value="1"/>
</dbReference>
<gene>
    <name evidence="15" type="ORF">B9J08_004927</name>
    <name evidence="14" type="ORF">B9J08_03810</name>
</gene>
<reference evidence="14" key="4">
    <citation type="submission" date="2024-03" db="EMBL/GenBank/DDBJ databases">
        <title>Improved genome assembly of Candida auris strain B8441 and annotation of B11205.</title>
        <authorList>
            <person name="Cauldron N.C."/>
            <person name="Shea T."/>
            <person name="Cuomo C.A."/>
        </authorList>
    </citation>
    <scope>NUCLEOTIDE SEQUENCE</scope>
    <source>
        <strain evidence="14">B8441</strain>
    </source>
</reference>
<evidence type="ECO:0000256" key="2">
    <source>
        <dbReference type="ARBA" id="ARBA00010510"/>
    </source>
</evidence>
<comment type="similarity">
    <text evidence="2">Belongs to the Tom40 family.</text>
</comment>
<dbReference type="Pfam" id="PF01459">
    <property type="entry name" value="Porin_3"/>
    <property type="match status" value="1"/>
</dbReference>
<dbReference type="Proteomes" id="UP000230249">
    <property type="component" value="Unassembled WGS sequence"/>
</dbReference>
<dbReference type="VEuPathDB" id="FungiDB:B9J08_004927"/>
<keyword evidence="3" id="KW-0813">Transport</keyword>
<reference evidence="15" key="2">
    <citation type="submission" date="2017-11" db="EMBL/GenBank/DDBJ databases">
        <title>Candida auris genome assembly and annotation.</title>
        <authorList>
            <person name="Munoz J.F."/>
            <person name="Gade L.G."/>
            <person name="Chow N.A."/>
            <person name="Litvintseva A.P."/>
            <person name="Loparev V.N."/>
            <person name="Cuomo C.A."/>
        </authorList>
    </citation>
    <scope>NUCLEOTIDE SEQUENCE</scope>
    <source>
        <strain evidence="15">B8441</strain>
    </source>
</reference>
<dbReference type="InterPro" id="IPR037930">
    <property type="entry name" value="Tom40"/>
</dbReference>
<evidence type="ECO:0000256" key="13">
    <source>
        <dbReference type="ARBA" id="ARBA00078731"/>
    </source>
</evidence>
<evidence type="ECO:0000256" key="4">
    <source>
        <dbReference type="ARBA" id="ARBA00022452"/>
    </source>
</evidence>
<comment type="caution">
    <text evidence="15">The sequence shown here is derived from an EMBL/GenBank/DDBJ whole genome shotgun (WGS) entry which is preliminary data.</text>
</comment>
<reference evidence="15 16" key="1">
    <citation type="journal article" date="2017" name="Clin. Infect. Dis.">
        <title>Simultaneous emergence of multidrug-resistant Candida auris on 3 continents confirmed by whole-genome sequencing and epidemiological analyses.</title>
        <authorList>
            <person name="Lockhart S.R."/>
            <person name="Etienne K.A."/>
            <person name="Vallabhaneni S."/>
            <person name="Farooqi J."/>
            <person name="Chowdhary A."/>
            <person name="Govender N.P."/>
            <person name="Colombo A.L."/>
            <person name="Calvo B."/>
            <person name="Cuomo C.A."/>
            <person name="Desjardins C.A."/>
            <person name="Berkow E.L."/>
            <person name="Castanheira M."/>
            <person name="Magobo R.E."/>
            <person name="Jabeen K."/>
            <person name="Asghar R.J."/>
            <person name="Meis J.F."/>
            <person name="Jackson B."/>
            <person name="Chiller T."/>
            <person name="Litvintseva A.P."/>
        </authorList>
    </citation>
    <scope>NUCLEOTIDE SEQUENCE [LARGE SCALE GENOMIC DNA]</scope>
    <source>
        <strain evidence="15 16">B8441</strain>
    </source>
</reference>
<evidence type="ECO:0000256" key="11">
    <source>
        <dbReference type="ARBA" id="ARBA00023136"/>
    </source>
</evidence>
<dbReference type="EMBL" id="PEKT02000010">
    <property type="protein sequence ID" value="PIS48242.1"/>
    <property type="molecule type" value="Genomic_DNA"/>
</dbReference>
<evidence type="ECO:0000256" key="6">
    <source>
        <dbReference type="ARBA" id="ARBA00022787"/>
    </source>
</evidence>
<evidence type="ECO:0000256" key="7">
    <source>
        <dbReference type="ARBA" id="ARBA00022927"/>
    </source>
</evidence>
<dbReference type="PANTHER" id="PTHR10802">
    <property type="entry name" value="MITOCHONDRIAL IMPORT RECEPTOR SUBUNIT TOM40"/>
    <property type="match status" value="1"/>
</dbReference>
<dbReference type="SMR" id="A0A2H0ZE14"/>
<keyword evidence="11" id="KW-0472">Membrane</keyword>
<dbReference type="Gene3D" id="2.40.160.10">
    <property type="entry name" value="Porin"/>
    <property type="match status" value="1"/>
</dbReference>